<dbReference type="STRING" id="1229909.NSED_02090"/>
<name>K0B7W1_9ARCH</name>
<dbReference type="KEGG" id="nir:NSED_02090"/>
<dbReference type="Proteomes" id="UP000006100">
    <property type="component" value="Chromosome"/>
</dbReference>
<sequence>MNTQNAKTYWQNKKGDLTLNIKIPKIIFGPIIAVLIAMLLSFVLSDTSIESLAPVDSRNLEFENIGKNSESEIFSKNLYSGPFAILDGTYGVDDTVFLIGSEIPVNSKGTIDFIRPDGKIHHSFPFDGSKSAVNHYFTPVSSSDLRECLDCEFFGTWTISFRSDEGISYSSINFEVIDE</sequence>
<proteinExistence type="predicted"/>
<keyword evidence="2" id="KW-1185">Reference proteome</keyword>
<organism evidence="1 2">
    <name type="scientific">Candidatus Nitrosopumilus sediminis</name>
    <dbReference type="NCBI Taxonomy" id="1229909"/>
    <lineage>
        <taxon>Archaea</taxon>
        <taxon>Nitrososphaerota</taxon>
        <taxon>Nitrososphaeria</taxon>
        <taxon>Nitrosopumilales</taxon>
        <taxon>Nitrosopumilaceae</taxon>
        <taxon>Nitrosopumilus</taxon>
    </lineage>
</organism>
<accession>K0B7W1</accession>
<dbReference type="HOGENOM" id="CLU_1500237_0_0_2"/>
<dbReference type="AlphaFoldDB" id="K0B7W1"/>
<evidence type="ECO:0000313" key="2">
    <source>
        <dbReference type="Proteomes" id="UP000006100"/>
    </source>
</evidence>
<evidence type="ECO:0000313" key="1">
    <source>
        <dbReference type="EMBL" id="AFS82228.1"/>
    </source>
</evidence>
<dbReference type="PATRIC" id="fig|1229909.8.peg.441"/>
<reference evidence="1 2" key="1">
    <citation type="journal article" date="2012" name="J. Bacteriol.">
        <title>Draft Genome Sequence of an Ammonia-Oxidizing Archaeon, "Candidatus Nitrosopumilus sediminis" AR2, from Svalbard in the Arctic Circle.</title>
        <authorList>
            <person name="Park S.J."/>
            <person name="Kim J.G."/>
            <person name="Jung M.Y."/>
            <person name="Kim S.J."/>
            <person name="Cha I.T."/>
            <person name="Ghai R."/>
            <person name="Martin-Cuadrado A.B."/>
            <person name="Rodriguez-Valera F."/>
            <person name="Rhee S.K."/>
        </authorList>
    </citation>
    <scope>NUCLEOTIDE SEQUENCE [LARGE SCALE GENOMIC DNA]</scope>
    <source>
        <strain evidence="1 2">AR2</strain>
    </source>
</reference>
<dbReference type="EMBL" id="CP003843">
    <property type="protein sequence ID" value="AFS82228.1"/>
    <property type="molecule type" value="Genomic_DNA"/>
</dbReference>
<protein>
    <submittedName>
        <fullName evidence="1">Uncharacterized protein</fullName>
    </submittedName>
</protein>
<gene>
    <name evidence="1" type="ORF">NSED_02090</name>
</gene>
<dbReference type="eggNOG" id="arCOG08828">
    <property type="taxonomic scope" value="Archaea"/>
</dbReference>